<evidence type="ECO:0000256" key="3">
    <source>
        <dbReference type="ARBA" id="ARBA00022448"/>
    </source>
</evidence>
<dbReference type="PIRSF" id="PIRSF038061">
    <property type="entry name" value="K_channel_subfamily_K_type"/>
    <property type="match status" value="1"/>
</dbReference>
<dbReference type="OMA" id="GDAMKME"/>
<dbReference type="GO" id="GO:0015271">
    <property type="term" value="F:outward rectifier potassium channel activity"/>
    <property type="evidence" value="ECO:0007669"/>
    <property type="project" value="TreeGrafter"/>
</dbReference>
<sequence>MNWKSLFILVAAFILYLVIGALVFSALESTQEEETKIDLRAYKEAILSNFSCISEESLEQLVERIMNAVESGVNPLSNVSSKSNWDFSSSFFFSGTVVTTIGYGHISPSTNGGRGFCVIYALIGIPLFGILMAAISEILKQRASILEKRFDDRCLRHPKIKSVIYAVTVLALSLIFFMIIPAAVFSSIEKWTFSESFYYAFVTLSTIGFGDFVIGTNPDIDYHILYKWCTYCWIIIGLAFLALVIGFISDAFTSTADKIQHKQEEMMKKRGKGASSKDEEDGKDEGNRKQEEDGNNDEVRELKDMSAAEV</sequence>
<keyword evidence="18" id="KW-1185">Reference proteome</keyword>
<feature type="domain" description="Potassium channel" evidence="17">
    <location>
        <begin position="169"/>
        <end position="253"/>
    </location>
</feature>
<dbReference type="GO" id="GO:0005886">
    <property type="term" value="C:plasma membrane"/>
    <property type="evidence" value="ECO:0007669"/>
    <property type="project" value="TreeGrafter"/>
</dbReference>
<dbReference type="GO" id="GO:0030322">
    <property type="term" value="P:stabilization of membrane potential"/>
    <property type="evidence" value="ECO:0007669"/>
    <property type="project" value="TreeGrafter"/>
</dbReference>
<dbReference type="InterPro" id="IPR013099">
    <property type="entry name" value="K_chnl_dom"/>
</dbReference>
<evidence type="ECO:0000256" key="11">
    <source>
        <dbReference type="ARBA" id="ARBA00023303"/>
    </source>
</evidence>
<keyword evidence="10 12" id="KW-0472">Membrane</keyword>
<dbReference type="OrthoDB" id="297496at2759"/>
<dbReference type="Pfam" id="PF07885">
    <property type="entry name" value="Ion_trans_2"/>
    <property type="match status" value="2"/>
</dbReference>
<keyword evidence="8 16" id="KW-1133">Transmembrane helix</keyword>
<gene>
    <name evidence="19" type="primary">LOC110980553</name>
</gene>
<dbReference type="PANTHER" id="PTHR11003">
    <property type="entry name" value="POTASSIUM CHANNEL, SUBFAMILY K"/>
    <property type="match status" value="1"/>
</dbReference>
<feature type="glycosylation site" description="N-linked (GlcNAc...) asparagine" evidence="13">
    <location>
        <position position="78"/>
    </location>
</feature>
<dbReference type="RefSeq" id="XP_022093054.1">
    <property type="nucleotide sequence ID" value="XM_022237362.1"/>
</dbReference>
<evidence type="ECO:0000256" key="4">
    <source>
        <dbReference type="ARBA" id="ARBA00022538"/>
    </source>
</evidence>
<comment type="subcellular location">
    <subcellularLocation>
        <location evidence="1">Membrane</location>
        <topology evidence="1">Multi-pass membrane protein</topology>
    </subcellularLocation>
</comment>
<dbReference type="GlyCosmos" id="A0A8B7YII1">
    <property type="glycosylation" value="1 site, No reported glycans"/>
</dbReference>
<dbReference type="GO" id="GO:0022841">
    <property type="term" value="F:potassium ion leak channel activity"/>
    <property type="evidence" value="ECO:0007669"/>
    <property type="project" value="TreeGrafter"/>
</dbReference>
<evidence type="ECO:0000256" key="15">
    <source>
        <dbReference type="SAM" id="MobiDB-lite"/>
    </source>
</evidence>
<name>A0A8B7YII1_ACAPL</name>
<dbReference type="InterPro" id="IPR003092">
    <property type="entry name" value="2pore_dom_K_chnl_TASK"/>
</dbReference>
<protein>
    <submittedName>
        <fullName evidence="19">Potassium channel subfamily K member 16-like isoform X2</fullName>
    </submittedName>
</protein>
<evidence type="ECO:0000313" key="19">
    <source>
        <dbReference type="RefSeq" id="XP_022093054.1"/>
    </source>
</evidence>
<keyword evidence="4 12" id="KW-0633">Potassium transport</keyword>
<dbReference type="GeneID" id="110980553"/>
<evidence type="ECO:0000256" key="6">
    <source>
        <dbReference type="ARBA" id="ARBA00022826"/>
    </source>
</evidence>
<evidence type="ECO:0000256" key="9">
    <source>
        <dbReference type="ARBA" id="ARBA00023065"/>
    </source>
</evidence>
<dbReference type="SUPFAM" id="SSF81324">
    <property type="entry name" value="Voltage-gated potassium channels"/>
    <property type="match status" value="2"/>
</dbReference>
<keyword evidence="11 14" id="KW-0407">Ion channel</keyword>
<comment type="similarity">
    <text evidence="2 14">Belongs to the two pore domain potassium channel (TC 1.A.1.8) family.</text>
</comment>
<feature type="transmembrane region" description="Helical" evidence="16">
    <location>
        <begin position="118"/>
        <end position="139"/>
    </location>
</feature>
<keyword evidence="5 14" id="KW-0812">Transmembrane</keyword>
<dbReference type="PRINTS" id="PR01095">
    <property type="entry name" value="TASKCHANNEL"/>
</dbReference>
<evidence type="ECO:0000256" key="16">
    <source>
        <dbReference type="SAM" id="Phobius"/>
    </source>
</evidence>
<evidence type="ECO:0000256" key="14">
    <source>
        <dbReference type="RuleBase" id="RU003857"/>
    </source>
</evidence>
<evidence type="ECO:0000256" key="13">
    <source>
        <dbReference type="PIRSR" id="PIRSR038061-1"/>
    </source>
</evidence>
<evidence type="ECO:0000256" key="1">
    <source>
        <dbReference type="ARBA" id="ARBA00004141"/>
    </source>
</evidence>
<evidence type="ECO:0000259" key="17">
    <source>
        <dbReference type="Pfam" id="PF07885"/>
    </source>
</evidence>
<feature type="compositionally biased region" description="Basic and acidic residues" evidence="15">
    <location>
        <begin position="284"/>
        <end position="310"/>
    </location>
</feature>
<feature type="transmembrane region" description="Helical" evidence="16">
    <location>
        <begin position="6"/>
        <end position="27"/>
    </location>
</feature>
<feature type="transmembrane region" description="Helical" evidence="16">
    <location>
        <begin position="197"/>
        <end position="216"/>
    </location>
</feature>
<dbReference type="InterPro" id="IPR003280">
    <property type="entry name" value="2pore_dom_K_chnl"/>
</dbReference>
<dbReference type="PRINTS" id="PR01333">
    <property type="entry name" value="2POREKCHANEL"/>
</dbReference>
<keyword evidence="3 12" id="KW-0813">Transport</keyword>
<proteinExistence type="inferred from homology"/>
<evidence type="ECO:0000313" key="18">
    <source>
        <dbReference type="Proteomes" id="UP000694845"/>
    </source>
</evidence>
<evidence type="ECO:0000256" key="2">
    <source>
        <dbReference type="ARBA" id="ARBA00006666"/>
    </source>
</evidence>
<reference evidence="19" key="1">
    <citation type="submission" date="2025-08" db="UniProtKB">
        <authorList>
            <consortium name="RefSeq"/>
        </authorList>
    </citation>
    <scope>IDENTIFICATION</scope>
</reference>
<dbReference type="PANTHER" id="PTHR11003:SF330">
    <property type="entry name" value="POTASSIUM CHANNEL DOMAIN-CONTAINING PROTEIN"/>
    <property type="match status" value="1"/>
</dbReference>
<feature type="transmembrane region" description="Helical" evidence="16">
    <location>
        <begin position="163"/>
        <end position="185"/>
    </location>
</feature>
<keyword evidence="7 12" id="KW-0630">Potassium</keyword>
<feature type="transmembrane region" description="Helical" evidence="16">
    <location>
        <begin position="87"/>
        <end position="106"/>
    </location>
</feature>
<dbReference type="Proteomes" id="UP000694845">
    <property type="component" value="Unplaced"/>
</dbReference>
<evidence type="ECO:0000256" key="10">
    <source>
        <dbReference type="ARBA" id="ARBA00023136"/>
    </source>
</evidence>
<feature type="transmembrane region" description="Helical" evidence="16">
    <location>
        <begin position="228"/>
        <end position="248"/>
    </location>
</feature>
<feature type="region of interest" description="Disordered" evidence="15">
    <location>
        <begin position="263"/>
        <end position="310"/>
    </location>
</feature>
<keyword evidence="6 12" id="KW-0631">Potassium channel</keyword>
<organism evidence="18 19">
    <name type="scientific">Acanthaster planci</name>
    <name type="common">Crown-of-thorns starfish</name>
    <dbReference type="NCBI Taxonomy" id="133434"/>
    <lineage>
        <taxon>Eukaryota</taxon>
        <taxon>Metazoa</taxon>
        <taxon>Echinodermata</taxon>
        <taxon>Eleutherozoa</taxon>
        <taxon>Asterozoa</taxon>
        <taxon>Asteroidea</taxon>
        <taxon>Valvatacea</taxon>
        <taxon>Valvatida</taxon>
        <taxon>Acanthasteridae</taxon>
        <taxon>Acanthaster</taxon>
    </lineage>
</organism>
<keyword evidence="9 12" id="KW-0406">Ion transport</keyword>
<evidence type="ECO:0000256" key="5">
    <source>
        <dbReference type="ARBA" id="ARBA00022692"/>
    </source>
</evidence>
<accession>A0A8B7YII1</accession>
<dbReference type="AlphaFoldDB" id="A0A8B7YII1"/>
<evidence type="ECO:0000256" key="12">
    <source>
        <dbReference type="PIRNR" id="PIRNR038061"/>
    </source>
</evidence>
<evidence type="ECO:0000256" key="8">
    <source>
        <dbReference type="ARBA" id="ARBA00022989"/>
    </source>
</evidence>
<feature type="domain" description="Potassium channel" evidence="17">
    <location>
        <begin position="82"/>
        <end position="140"/>
    </location>
</feature>
<evidence type="ECO:0000256" key="7">
    <source>
        <dbReference type="ARBA" id="ARBA00022958"/>
    </source>
</evidence>
<dbReference type="FunFam" id="1.10.287.70:FF:000286">
    <property type="entry name" value="Uncharacterized protein"/>
    <property type="match status" value="1"/>
</dbReference>
<dbReference type="Gene3D" id="1.10.287.70">
    <property type="match status" value="1"/>
</dbReference>